<keyword evidence="3" id="KW-1185">Reference proteome</keyword>
<reference evidence="2 3" key="1">
    <citation type="journal article" date="2012" name="J. Bacteriol.">
        <title>Complete genome sequence of Nocardia brasiliensis HUJEG-1.</title>
        <authorList>
            <person name="Vera-Cabrera L."/>
            <person name="Ortiz-Lopez R."/>
            <person name="Elizondo-Gonzalez R."/>
            <person name="Perez-Maya A.A."/>
            <person name="Ocampo-Candiani J."/>
        </authorList>
    </citation>
    <scope>NUCLEOTIDE SEQUENCE [LARGE SCALE GENOMIC DNA]</scope>
    <source>
        <strain evidence="3">ATCC 700358</strain>
    </source>
</reference>
<dbReference type="HOGENOM" id="CLU_031872_1_1_11"/>
<dbReference type="RefSeq" id="WP_014987720.1">
    <property type="nucleotide sequence ID" value="NC_018681.1"/>
</dbReference>
<evidence type="ECO:0000313" key="2">
    <source>
        <dbReference type="EMBL" id="AFU04869.1"/>
    </source>
</evidence>
<sequence>MSDVPFGFSNRDDDDRKRGDEPGGPESNNPFGFGVGGPGGGFDPSQLGQMLTSLGQMLSGMGQPGSGQSGPVNYDVAKRLARQQLGSTITPVTASTASAVTDAAHLAELWLDSATTLPAGAGKTVAWTANDWIEETLSTWQRLCDPVAQQISGMWTASLPEEAKEFAAPMVGMLGQMGGLAFGSQLGQALGQLAKEVLTSTDIGLPLGPSGTAALLPAAIAEFSAGLEQPESEIMVFLAAREAAHQRLFGHVPWLRQQVLAAVEDYARGIRMDFSALEEAAQGIDPMALTDPSKIEEILAQGAFEPQTTPEQKQALERLETLLALIEGWVEVVVTDAVGDRLPGAGALAETLRRRRATGGPAEQTFATLVGLELRPRKLREAAALWRRLTSDAGMEKRDGVWAHPDLLPDSNDLDSPAGFIDSVIGGGATAFDDPLAQLAETEAREQAERAKAGEDTPDTGESGPDLGKDGGQSA</sequence>
<feature type="compositionally biased region" description="Basic and acidic residues" evidence="1">
    <location>
        <begin position="10"/>
        <end position="21"/>
    </location>
</feature>
<evidence type="ECO:0000313" key="3">
    <source>
        <dbReference type="Proteomes" id="UP000006304"/>
    </source>
</evidence>
<accession>K0F5J4</accession>
<dbReference type="EMBL" id="CP003876">
    <property type="protein sequence ID" value="AFU04869.1"/>
    <property type="molecule type" value="Genomic_DNA"/>
</dbReference>
<feature type="region of interest" description="Disordered" evidence="1">
    <location>
        <begin position="1"/>
        <end position="46"/>
    </location>
</feature>
<dbReference type="PANTHER" id="PTHR39420">
    <property type="match status" value="1"/>
</dbReference>
<feature type="compositionally biased region" description="Gly residues" evidence="1">
    <location>
        <begin position="33"/>
        <end position="42"/>
    </location>
</feature>
<protein>
    <recommendedName>
        <fullName evidence="4">Hydrolase</fullName>
    </recommendedName>
</protein>
<dbReference type="Pfam" id="PF10103">
    <property type="entry name" value="Zincin_2"/>
    <property type="match status" value="1"/>
</dbReference>
<name>K0F5J4_NOCB7</name>
<gene>
    <name evidence="2" type="ORF">O3I_034600</name>
</gene>
<feature type="compositionally biased region" description="Basic and acidic residues" evidence="1">
    <location>
        <begin position="442"/>
        <end position="455"/>
    </location>
</feature>
<dbReference type="InterPro" id="IPR042271">
    <property type="entry name" value="Zinicin_2_N"/>
</dbReference>
<dbReference type="KEGG" id="nbr:O3I_034600"/>
<dbReference type="PANTHER" id="PTHR39420:SF2">
    <property type="entry name" value="HYDROLASE"/>
    <property type="match status" value="1"/>
</dbReference>
<dbReference type="Proteomes" id="UP000006304">
    <property type="component" value="Chromosome"/>
</dbReference>
<dbReference type="STRING" id="1133849.O3I_034600"/>
<feature type="region of interest" description="Disordered" evidence="1">
    <location>
        <begin position="435"/>
        <end position="475"/>
    </location>
</feature>
<evidence type="ECO:0000256" key="1">
    <source>
        <dbReference type="SAM" id="MobiDB-lite"/>
    </source>
</evidence>
<evidence type="ECO:0008006" key="4">
    <source>
        <dbReference type="Google" id="ProtNLM"/>
    </source>
</evidence>
<dbReference type="NCBIfam" id="TIGR03624">
    <property type="entry name" value="putative hydrolase"/>
    <property type="match status" value="1"/>
</dbReference>
<dbReference type="AlphaFoldDB" id="K0F5J4"/>
<dbReference type="InterPro" id="IPR018766">
    <property type="entry name" value="Zinicin_2"/>
</dbReference>
<dbReference type="Gene3D" id="1.20.150.30">
    <property type="entry name" value="Zincin-like metallopeptidase, N-terminal domain"/>
    <property type="match status" value="1"/>
</dbReference>
<proteinExistence type="predicted"/>
<dbReference type="SUPFAM" id="SSF55486">
    <property type="entry name" value="Metalloproteases ('zincins'), catalytic domain"/>
    <property type="match status" value="1"/>
</dbReference>
<dbReference type="eggNOG" id="COG5282">
    <property type="taxonomic scope" value="Bacteria"/>
</dbReference>
<organism evidence="2 3">
    <name type="scientific">Nocardia brasiliensis (strain ATCC 700358 / HUJEG-1)</name>
    <dbReference type="NCBI Taxonomy" id="1133849"/>
    <lineage>
        <taxon>Bacteria</taxon>
        <taxon>Bacillati</taxon>
        <taxon>Actinomycetota</taxon>
        <taxon>Actinomycetes</taxon>
        <taxon>Mycobacteriales</taxon>
        <taxon>Nocardiaceae</taxon>
        <taxon>Nocardia</taxon>
    </lineage>
</organism>